<dbReference type="Gene3D" id="3.60.21.10">
    <property type="match status" value="1"/>
</dbReference>
<keyword evidence="3" id="KW-0812">Transmembrane</keyword>
<evidence type="ECO:0000259" key="4">
    <source>
        <dbReference type="Pfam" id="PF00149"/>
    </source>
</evidence>
<evidence type="ECO:0000256" key="2">
    <source>
        <dbReference type="ARBA" id="ARBA00022801"/>
    </source>
</evidence>
<dbReference type="AlphaFoldDB" id="A0A5R9G8N3"/>
<evidence type="ECO:0000313" key="5">
    <source>
        <dbReference type="EMBL" id="TLS49424.1"/>
    </source>
</evidence>
<protein>
    <submittedName>
        <fullName evidence="5">Metallophosphoesterase</fullName>
    </submittedName>
</protein>
<feature type="transmembrane region" description="Helical" evidence="3">
    <location>
        <begin position="18"/>
        <end position="39"/>
    </location>
</feature>
<evidence type="ECO:0000256" key="3">
    <source>
        <dbReference type="SAM" id="Phobius"/>
    </source>
</evidence>
<gene>
    <name evidence="5" type="ORF">FE782_25235</name>
</gene>
<name>A0A5R9G8N3_9BACL</name>
<dbReference type="Pfam" id="PF00149">
    <property type="entry name" value="Metallophos"/>
    <property type="match status" value="1"/>
</dbReference>
<dbReference type="GO" id="GO:0009245">
    <property type="term" value="P:lipid A biosynthetic process"/>
    <property type="evidence" value="ECO:0007669"/>
    <property type="project" value="TreeGrafter"/>
</dbReference>
<keyword evidence="6" id="KW-1185">Reference proteome</keyword>
<sequence length="272" mass="31447">MPIGYNLEIRQAEGRTRVIYAALALLCIGVFYFACIFPAQWVEVRRVRRPLGLNVRILQISDLHVEKTWVGPEKLRRLIAETSPDYIFLTGDYTQRLRHLPKVDEYLKAVRDAGVPVYAVLGNHDYRLRSDLPAMLDLFRRRGIPLLRNESLRVGNFRLVGIDDDYSGKSHPRKAFRDALPGERCIVVTHDPTVTRRIDRPYDYLMSGHFHGGQFRVPFVFRLRYKGPLPLQGIVKGIHTDRNGTYYISKGLSQTGLNFRFLIRSEITVHEL</sequence>
<reference evidence="5 6" key="1">
    <citation type="submission" date="2019-05" db="EMBL/GenBank/DDBJ databases">
        <authorList>
            <person name="Narsing Rao M.P."/>
            <person name="Li W.J."/>
        </authorList>
    </citation>
    <scope>NUCLEOTIDE SEQUENCE [LARGE SCALE GENOMIC DNA]</scope>
    <source>
        <strain evidence="5 6">SYSU_K30003</strain>
    </source>
</reference>
<proteinExistence type="predicted"/>
<dbReference type="PANTHER" id="PTHR31302">
    <property type="entry name" value="TRANSMEMBRANE PROTEIN WITH METALLOPHOSPHOESTERASE DOMAIN-RELATED"/>
    <property type="match status" value="1"/>
</dbReference>
<dbReference type="SUPFAM" id="SSF56300">
    <property type="entry name" value="Metallo-dependent phosphatases"/>
    <property type="match status" value="1"/>
</dbReference>
<feature type="domain" description="Calcineurin-like phosphoesterase" evidence="4">
    <location>
        <begin position="56"/>
        <end position="211"/>
    </location>
</feature>
<dbReference type="InterPro" id="IPR051158">
    <property type="entry name" value="Metallophosphoesterase_sf"/>
</dbReference>
<dbReference type="PANTHER" id="PTHR31302:SF31">
    <property type="entry name" value="PHOSPHODIESTERASE YAEI"/>
    <property type="match status" value="1"/>
</dbReference>
<accession>A0A5R9G8N3</accession>
<dbReference type="EMBL" id="VCIW01000021">
    <property type="protein sequence ID" value="TLS49424.1"/>
    <property type="molecule type" value="Genomic_DNA"/>
</dbReference>
<organism evidence="5 6">
    <name type="scientific">Paenibacillus antri</name>
    <dbReference type="NCBI Taxonomy" id="2582848"/>
    <lineage>
        <taxon>Bacteria</taxon>
        <taxon>Bacillati</taxon>
        <taxon>Bacillota</taxon>
        <taxon>Bacilli</taxon>
        <taxon>Bacillales</taxon>
        <taxon>Paenibacillaceae</taxon>
        <taxon>Paenibacillus</taxon>
    </lineage>
</organism>
<evidence type="ECO:0000313" key="6">
    <source>
        <dbReference type="Proteomes" id="UP000309676"/>
    </source>
</evidence>
<dbReference type="GO" id="GO:0008758">
    <property type="term" value="F:UDP-2,3-diacylglucosamine hydrolase activity"/>
    <property type="evidence" value="ECO:0007669"/>
    <property type="project" value="TreeGrafter"/>
</dbReference>
<dbReference type="InterPro" id="IPR004843">
    <property type="entry name" value="Calcineurin-like_PHP"/>
</dbReference>
<comment type="caution">
    <text evidence="5">The sequence shown here is derived from an EMBL/GenBank/DDBJ whole genome shotgun (WGS) entry which is preliminary data.</text>
</comment>
<keyword evidence="3" id="KW-0472">Membrane</keyword>
<dbReference type="OrthoDB" id="9780884at2"/>
<keyword evidence="3" id="KW-1133">Transmembrane helix</keyword>
<dbReference type="InterPro" id="IPR029052">
    <property type="entry name" value="Metallo-depent_PP-like"/>
</dbReference>
<dbReference type="Proteomes" id="UP000309676">
    <property type="component" value="Unassembled WGS sequence"/>
</dbReference>
<evidence type="ECO:0000256" key="1">
    <source>
        <dbReference type="ARBA" id="ARBA00022723"/>
    </source>
</evidence>
<dbReference type="GO" id="GO:0046872">
    <property type="term" value="F:metal ion binding"/>
    <property type="evidence" value="ECO:0007669"/>
    <property type="project" value="UniProtKB-KW"/>
</dbReference>
<dbReference type="GO" id="GO:0016020">
    <property type="term" value="C:membrane"/>
    <property type="evidence" value="ECO:0007669"/>
    <property type="project" value="GOC"/>
</dbReference>
<keyword evidence="1" id="KW-0479">Metal-binding</keyword>
<keyword evidence="2" id="KW-0378">Hydrolase</keyword>